<feature type="region of interest" description="Disordered" evidence="1">
    <location>
        <begin position="54"/>
        <end position="162"/>
    </location>
</feature>
<evidence type="ECO:0000313" key="2">
    <source>
        <dbReference type="EMBL" id="KAJ7044726.1"/>
    </source>
</evidence>
<feature type="compositionally biased region" description="Basic and acidic residues" evidence="1">
    <location>
        <begin position="81"/>
        <end position="162"/>
    </location>
</feature>
<feature type="compositionally biased region" description="Basic and acidic residues" evidence="1">
    <location>
        <begin position="54"/>
        <end position="68"/>
    </location>
</feature>
<sequence>MTTSCTITSPGKPPRQIRINSPTIRALNSFYSKGVSPDLSWDDEIYVRMRETEAGEVTADRDRPEDRHKALKQKTKLQQDTLEKVLRRLDDHEQRHDEEERRHRDTEQRLRDEEQRHREEEERRHRDAEQRLRDEEQRHREEEKRCREQQDTRIREQENRYGRERQQHIDTLKTTITGFQNDVVKMTLVEKYEVLDSSLRAYNDFIFNTARSGGLTVEEKYILRANGLPYILQLLDYEPQFDWDDPNITPVETVFRKRNGPRCRTYGTQLNIRDPIAPRPSGGCV</sequence>
<evidence type="ECO:0000256" key="1">
    <source>
        <dbReference type="SAM" id="MobiDB-lite"/>
    </source>
</evidence>
<evidence type="ECO:0000313" key="3">
    <source>
        <dbReference type="Proteomes" id="UP001218188"/>
    </source>
</evidence>
<dbReference type="EMBL" id="JARJCM010000006">
    <property type="protein sequence ID" value="KAJ7044726.1"/>
    <property type="molecule type" value="Genomic_DNA"/>
</dbReference>
<dbReference type="Proteomes" id="UP001218188">
    <property type="component" value="Unassembled WGS sequence"/>
</dbReference>
<accession>A0AAD6TG46</accession>
<dbReference type="AlphaFoldDB" id="A0AAD6TG46"/>
<gene>
    <name evidence="2" type="ORF">C8F04DRAFT_1228498</name>
</gene>
<protein>
    <submittedName>
        <fullName evidence="2">Uncharacterized protein</fullName>
    </submittedName>
</protein>
<comment type="caution">
    <text evidence="2">The sequence shown here is derived from an EMBL/GenBank/DDBJ whole genome shotgun (WGS) entry which is preliminary data.</text>
</comment>
<organism evidence="2 3">
    <name type="scientific">Mycena alexandri</name>
    <dbReference type="NCBI Taxonomy" id="1745969"/>
    <lineage>
        <taxon>Eukaryota</taxon>
        <taxon>Fungi</taxon>
        <taxon>Dikarya</taxon>
        <taxon>Basidiomycota</taxon>
        <taxon>Agaricomycotina</taxon>
        <taxon>Agaricomycetes</taxon>
        <taxon>Agaricomycetidae</taxon>
        <taxon>Agaricales</taxon>
        <taxon>Marasmiineae</taxon>
        <taxon>Mycenaceae</taxon>
        <taxon>Mycena</taxon>
    </lineage>
</organism>
<reference evidence="2" key="1">
    <citation type="submission" date="2023-03" db="EMBL/GenBank/DDBJ databases">
        <title>Massive genome expansion in bonnet fungi (Mycena s.s.) driven by repeated elements and novel gene families across ecological guilds.</title>
        <authorList>
            <consortium name="Lawrence Berkeley National Laboratory"/>
            <person name="Harder C.B."/>
            <person name="Miyauchi S."/>
            <person name="Viragh M."/>
            <person name="Kuo A."/>
            <person name="Thoen E."/>
            <person name="Andreopoulos B."/>
            <person name="Lu D."/>
            <person name="Skrede I."/>
            <person name="Drula E."/>
            <person name="Henrissat B."/>
            <person name="Morin E."/>
            <person name="Kohler A."/>
            <person name="Barry K."/>
            <person name="LaButti K."/>
            <person name="Morin E."/>
            <person name="Salamov A."/>
            <person name="Lipzen A."/>
            <person name="Mereny Z."/>
            <person name="Hegedus B."/>
            <person name="Baldrian P."/>
            <person name="Stursova M."/>
            <person name="Weitz H."/>
            <person name="Taylor A."/>
            <person name="Grigoriev I.V."/>
            <person name="Nagy L.G."/>
            <person name="Martin F."/>
            <person name="Kauserud H."/>
        </authorList>
    </citation>
    <scope>NUCLEOTIDE SEQUENCE</scope>
    <source>
        <strain evidence="2">CBHHK200</strain>
    </source>
</reference>
<feature type="region of interest" description="Disordered" evidence="1">
    <location>
        <begin position="1"/>
        <end position="20"/>
    </location>
</feature>
<keyword evidence="3" id="KW-1185">Reference proteome</keyword>
<proteinExistence type="predicted"/>
<name>A0AAD6TG46_9AGAR</name>